<dbReference type="Gene3D" id="3.40.630.10">
    <property type="entry name" value="Zn peptidases"/>
    <property type="match status" value="2"/>
</dbReference>
<dbReference type="InterPro" id="IPR039866">
    <property type="entry name" value="CPQ"/>
</dbReference>
<dbReference type="InterPro" id="IPR007484">
    <property type="entry name" value="Peptidase_M28"/>
</dbReference>
<evidence type="ECO:0000256" key="17">
    <source>
        <dbReference type="ARBA" id="ARBA00023180"/>
    </source>
</evidence>
<dbReference type="EMBL" id="JABEOU010000021">
    <property type="protein sequence ID" value="NNG57045.1"/>
    <property type="molecule type" value="Genomic_DNA"/>
</dbReference>
<evidence type="ECO:0000256" key="7">
    <source>
        <dbReference type="ARBA" id="ARBA00022645"/>
    </source>
</evidence>
<dbReference type="GO" id="GO:0005764">
    <property type="term" value="C:lysosome"/>
    <property type="evidence" value="ECO:0007669"/>
    <property type="project" value="UniProtKB-SubCell"/>
</dbReference>
<dbReference type="Proteomes" id="UP000550136">
    <property type="component" value="Unassembled WGS sequence"/>
</dbReference>
<comment type="subcellular location">
    <subcellularLocation>
        <location evidence="1">Endoplasmic reticulum</location>
    </subcellularLocation>
    <subcellularLocation>
        <location evidence="3">Golgi apparatus</location>
    </subcellularLocation>
    <subcellularLocation>
        <location evidence="2">Lysosome</location>
    </subcellularLocation>
    <subcellularLocation>
        <location evidence="4">Secreted</location>
    </subcellularLocation>
</comment>
<evidence type="ECO:0000256" key="13">
    <source>
        <dbReference type="ARBA" id="ARBA00022833"/>
    </source>
</evidence>
<reference evidence="24 26" key="1">
    <citation type="submission" date="2020-05" db="EMBL/GenBank/DDBJ databases">
        <title>Draft Genome Sequences of Sphingomonas sp. Isolated from the International Space Station.</title>
        <authorList>
            <person name="Bijlani S."/>
            <person name="Singh N.K."/>
            <person name="Mason C.E."/>
            <person name="Wang C.C."/>
            <person name="Venkateswaran K."/>
        </authorList>
    </citation>
    <scope>NUCLEOTIDE SEQUENCE [LARGE SCALE GENOMIC DNA]</scope>
    <source>
        <strain evidence="24 26">FKI-L5-BR-P1</strain>
    </source>
</reference>
<keyword evidence="13" id="KW-0862">Zinc</keyword>
<protein>
    <recommendedName>
        <fullName evidence="5">Carboxypeptidase Q</fullName>
    </recommendedName>
    <alternativeName>
        <fullName evidence="20">Plasma glutamate carboxypeptidase</fullName>
    </alternativeName>
</protein>
<feature type="domain" description="Peptidase M28" evidence="23">
    <location>
        <begin position="284"/>
        <end position="499"/>
    </location>
</feature>
<evidence type="ECO:0000256" key="10">
    <source>
        <dbReference type="ARBA" id="ARBA00022729"/>
    </source>
</evidence>
<keyword evidence="8" id="KW-0645">Protease</keyword>
<evidence type="ECO:0000256" key="12">
    <source>
        <dbReference type="ARBA" id="ARBA00022824"/>
    </source>
</evidence>
<organism evidence="24 26">
    <name type="scientific">Sphingomonas paucimobilis</name>
    <name type="common">Pseudomonas paucimobilis</name>
    <dbReference type="NCBI Taxonomy" id="13689"/>
    <lineage>
        <taxon>Bacteria</taxon>
        <taxon>Pseudomonadati</taxon>
        <taxon>Pseudomonadota</taxon>
        <taxon>Alphaproteobacteria</taxon>
        <taxon>Sphingomonadales</taxon>
        <taxon>Sphingomonadaceae</taxon>
        <taxon>Sphingomonas</taxon>
    </lineage>
</organism>
<evidence type="ECO:0000256" key="15">
    <source>
        <dbReference type="ARBA" id="ARBA00023049"/>
    </source>
</evidence>
<dbReference type="GeneID" id="78526852"/>
<dbReference type="Proteomes" id="UP000594836">
    <property type="component" value="Chromosome"/>
</dbReference>
<evidence type="ECO:0000256" key="19">
    <source>
        <dbReference type="ARBA" id="ARBA00025833"/>
    </source>
</evidence>
<evidence type="ECO:0000256" key="3">
    <source>
        <dbReference type="ARBA" id="ARBA00004555"/>
    </source>
</evidence>
<name>A0A411LJ00_SPHPI</name>
<evidence type="ECO:0000256" key="18">
    <source>
        <dbReference type="ARBA" id="ARBA00023228"/>
    </source>
</evidence>
<evidence type="ECO:0000256" key="14">
    <source>
        <dbReference type="ARBA" id="ARBA00023034"/>
    </source>
</evidence>
<dbReference type="GO" id="GO:0004180">
    <property type="term" value="F:carboxypeptidase activity"/>
    <property type="evidence" value="ECO:0007669"/>
    <property type="project" value="UniProtKB-KW"/>
</dbReference>
<evidence type="ECO:0000313" key="25">
    <source>
        <dbReference type="EMBL" id="QPT08820.1"/>
    </source>
</evidence>
<dbReference type="EMBL" id="CP065713">
    <property type="protein sequence ID" value="QPT08820.1"/>
    <property type="molecule type" value="Genomic_DNA"/>
</dbReference>
<dbReference type="Pfam" id="PF04389">
    <property type="entry name" value="Peptidase_M28"/>
    <property type="match status" value="1"/>
</dbReference>
<proteinExistence type="predicted"/>
<evidence type="ECO:0000313" key="26">
    <source>
        <dbReference type="Proteomes" id="UP000550136"/>
    </source>
</evidence>
<dbReference type="RefSeq" id="WP_007405738.1">
    <property type="nucleotide sequence ID" value="NZ_AP023323.1"/>
</dbReference>
<keyword evidence="7" id="KW-0121">Carboxypeptidase</keyword>
<evidence type="ECO:0000259" key="23">
    <source>
        <dbReference type="Pfam" id="PF04389"/>
    </source>
</evidence>
<evidence type="ECO:0000256" key="11">
    <source>
        <dbReference type="ARBA" id="ARBA00022801"/>
    </source>
</evidence>
<dbReference type="OrthoDB" id="9769665at2"/>
<evidence type="ECO:0000313" key="27">
    <source>
        <dbReference type="Proteomes" id="UP000594836"/>
    </source>
</evidence>
<evidence type="ECO:0000256" key="2">
    <source>
        <dbReference type="ARBA" id="ARBA00004371"/>
    </source>
</evidence>
<evidence type="ECO:0000256" key="6">
    <source>
        <dbReference type="ARBA" id="ARBA00022525"/>
    </source>
</evidence>
<evidence type="ECO:0000313" key="24">
    <source>
        <dbReference type="EMBL" id="NNG57045.1"/>
    </source>
</evidence>
<dbReference type="PANTHER" id="PTHR12053">
    <property type="entry name" value="PROTEASE FAMILY M28 PLASMA GLUTAMATE CARBOXYPEPTIDASE-RELATED"/>
    <property type="match status" value="1"/>
</dbReference>
<feature type="compositionally biased region" description="Pro residues" evidence="21">
    <location>
        <begin position="515"/>
        <end position="526"/>
    </location>
</feature>
<dbReference type="GO" id="GO:0070573">
    <property type="term" value="F:metallodipeptidase activity"/>
    <property type="evidence" value="ECO:0007669"/>
    <property type="project" value="InterPro"/>
</dbReference>
<keyword evidence="14" id="KW-0333">Golgi apparatus</keyword>
<evidence type="ECO:0000256" key="22">
    <source>
        <dbReference type="SAM" id="SignalP"/>
    </source>
</evidence>
<keyword evidence="12" id="KW-0256">Endoplasmic reticulum</keyword>
<comment type="subunit">
    <text evidence="19">Homodimer. The monomeric form is inactive while the homodimer is active.</text>
</comment>
<keyword evidence="10 22" id="KW-0732">Signal</keyword>
<dbReference type="GO" id="GO:0005576">
    <property type="term" value="C:extracellular region"/>
    <property type="evidence" value="ECO:0007669"/>
    <property type="project" value="UniProtKB-SubCell"/>
</dbReference>
<feature type="region of interest" description="Disordered" evidence="21">
    <location>
        <begin position="513"/>
        <end position="536"/>
    </location>
</feature>
<evidence type="ECO:0000256" key="4">
    <source>
        <dbReference type="ARBA" id="ARBA00004613"/>
    </source>
</evidence>
<evidence type="ECO:0000256" key="5">
    <source>
        <dbReference type="ARBA" id="ARBA00014116"/>
    </source>
</evidence>
<evidence type="ECO:0000256" key="16">
    <source>
        <dbReference type="ARBA" id="ARBA00023145"/>
    </source>
</evidence>
<evidence type="ECO:0000256" key="1">
    <source>
        <dbReference type="ARBA" id="ARBA00004240"/>
    </source>
</evidence>
<reference evidence="25 27" key="2">
    <citation type="submission" date="2020-12" db="EMBL/GenBank/DDBJ databases">
        <title>FDA dAtabase for Regulatory Grade micrObial Sequences (FDA-ARGOS): Supporting development and validation of Infectious Disease Dx tests.</title>
        <authorList>
            <person name="Sproer C."/>
            <person name="Gronow S."/>
            <person name="Severitt S."/>
            <person name="Schroder I."/>
            <person name="Tallon L."/>
            <person name="Sadzewicz L."/>
            <person name="Zhao X."/>
            <person name="Boylan J."/>
            <person name="Ott S."/>
            <person name="Bowen H."/>
            <person name="Vavikolanu K."/>
            <person name="Mehta A."/>
            <person name="Aluvathingal J."/>
            <person name="Nadendla S."/>
            <person name="Lowell S."/>
            <person name="Myers T."/>
            <person name="Yan Y."/>
            <person name="Sichtig H."/>
        </authorList>
    </citation>
    <scope>NUCLEOTIDE SEQUENCE [LARGE SCALE GENOMIC DNA]</scope>
    <source>
        <strain evidence="25 27">FDAARGOS_881</strain>
    </source>
</reference>
<keyword evidence="9" id="KW-0479">Metal-binding</keyword>
<dbReference type="PANTHER" id="PTHR12053:SF3">
    <property type="entry name" value="CARBOXYPEPTIDASE Q"/>
    <property type="match status" value="1"/>
</dbReference>
<feature type="signal peptide" evidence="22">
    <location>
        <begin position="1"/>
        <end position="22"/>
    </location>
</feature>
<keyword evidence="11 24" id="KW-0378">Hydrolase</keyword>
<evidence type="ECO:0000256" key="8">
    <source>
        <dbReference type="ARBA" id="ARBA00022670"/>
    </source>
</evidence>
<gene>
    <name evidence="24" type="ORF">HKX06_06590</name>
    <name evidence="25" type="ORF">I6G38_00260</name>
</gene>
<keyword evidence="17" id="KW-0325">Glycoprotein</keyword>
<evidence type="ECO:0000256" key="9">
    <source>
        <dbReference type="ARBA" id="ARBA00022723"/>
    </source>
</evidence>
<dbReference type="AlphaFoldDB" id="A0A411LJ00"/>
<accession>A0A411LJ00</accession>
<evidence type="ECO:0000256" key="21">
    <source>
        <dbReference type="SAM" id="MobiDB-lite"/>
    </source>
</evidence>
<keyword evidence="16" id="KW-0865">Zymogen</keyword>
<feature type="chain" id="PRO_5033414440" description="Carboxypeptidase Q" evidence="22">
    <location>
        <begin position="23"/>
        <end position="536"/>
    </location>
</feature>
<dbReference type="GO" id="GO:0046872">
    <property type="term" value="F:metal ion binding"/>
    <property type="evidence" value="ECO:0007669"/>
    <property type="project" value="UniProtKB-KW"/>
</dbReference>
<evidence type="ECO:0000256" key="20">
    <source>
        <dbReference type="ARBA" id="ARBA00033328"/>
    </source>
</evidence>
<keyword evidence="6" id="KW-0964">Secreted</keyword>
<sequence>MRPYLLAAVAAVALLPVTSAIAQDRVAANRIIDEGMNHSQVMQTAQHLTDVIGPRMTNSPAMRTAEGWTAEQFAKWGLKNVHKEGFPFGRGWSIERASVRMVSPRPLQLTAIPIAWTPATNGAVTAPVIVAPMKRERDFDKWRGALRGKIVMVSLPGTGDEPGTAPFRRLSGEDIAKLDVYVQPEHDPESADRRLKRLDFAQKLDAFLKAEGAVAYVTQSYRDGKLLHGEGYLFGRGETPAVPGIELAAEDYRRLARLAKTGPAPTIEVLSDVRYDDSDVNAYNIIAEIPGTDPKAGYVMAGAHLDSWVAGDGAADNAAGSAMIMEAARILAATGQRPKRTIRFALWSGEEQGILGSMAYVEQHLATRGRPGDAPQTGLKRYYGWTNRWPITPKPGYGDLAAYFNIDNGSGKLRGLYAENNPAAVPMLKEWLSPYASLGAGNVVQRTTGGTDHVFMQAVGVQGFQFIQDPLDYGSRIHHSSADTFDHLKGDDMRQASVVLAGVLLAAANADKALPRPPVPTQPAPTNPFAYTDTDD</sequence>
<keyword evidence="18" id="KW-0458">Lysosome</keyword>
<dbReference type="GO" id="GO:0006508">
    <property type="term" value="P:proteolysis"/>
    <property type="evidence" value="ECO:0007669"/>
    <property type="project" value="UniProtKB-KW"/>
</dbReference>
<keyword evidence="15" id="KW-0482">Metalloprotease</keyword>
<dbReference type="SUPFAM" id="SSF53187">
    <property type="entry name" value="Zn-dependent exopeptidases"/>
    <property type="match status" value="1"/>
</dbReference>